<dbReference type="PROSITE" id="PS50234">
    <property type="entry name" value="VWFA"/>
    <property type="match status" value="1"/>
</dbReference>
<evidence type="ECO:0000313" key="3">
    <source>
        <dbReference type="EMBL" id="RJP26067.1"/>
    </source>
</evidence>
<evidence type="ECO:0000259" key="2">
    <source>
        <dbReference type="PROSITE" id="PS50234"/>
    </source>
</evidence>
<proteinExistence type="predicted"/>
<dbReference type="InterPro" id="IPR008984">
    <property type="entry name" value="SMAD_FHA_dom_sf"/>
</dbReference>
<reference evidence="3 4" key="1">
    <citation type="journal article" date="2017" name="ISME J.">
        <title>Energy and carbon metabolisms in a deep terrestrial subsurface fluid microbial community.</title>
        <authorList>
            <person name="Momper L."/>
            <person name="Jungbluth S.P."/>
            <person name="Lee M.D."/>
            <person name="Amend J.P."/>
        </authorList>
    </citation>
    <scope>NUCLEOTIDE SEQUENCE [LARGE SCALE GENOMIC DNA]</scope>
    <source>
        <strain evidence="3">SURF_5</strain>
    </source>
</reference>
<gene>
    <name evidence="3" type="ORF">C4520_01175</name>
</gene>
<dbReference type="InterPro" id="IPR036465">
    <property type="entry name" value="vWFA_dom_sf"/>
</dbReference>
<name>A0A3A4P010_ABYX5</name>
<sequence>MRIQLVSVRLPPLEFIGTLLVLISAAIQAPKSAFAEKTENPAGGTAVVYLIDNSTSMVWINEDVKAILKNVIKESTSGDSISIVFFGEKASTLASYKSIDENKKEILCRIIDTASATSLYTCFSPAIKKGVDLLHGYSRGGKAEKYVLLFVTDGKEHPPPDYVEECTLENALRQYPDFLPGKEWNLYYLALREQVDSELLSLVKKYDGEFFNAGELSQILNVSEEKIVESIIEDPHQWAALDTFVSDRFGEVEVKKAGEHNWVAINQARYKLLAGDEISVKKGAKAVVTIGSIARIGLGEETTIGLKEAESLPLKKKMNVRVELQNGTVLNSIQKPPDVSTRYEVLTPIALTGTRGTDFRVSYRGEIQEEVVSVFSGSVEISAVDKASFEKKVIIEAGNQSVIAAGNPPTPPFPIPQVILEEWNKWKKALLLKTPLHEIHFHPVTVRPLINQIVFGPIKPNQKYTAEIPLRYSEKYRGQHKISVLAQMPLPPGVELSTDVEDDNEDKLLKKVHLLLYCPPFLRHTGRETYAGNINLSCNSPDIKFTVKSIPVQVLQSRPNFAQRLRDLKPAIRNAVIVLSSLLLLLVIFVMWRVRSKVRSLYRLLLSNLKLVLMKTKLTRLYRGRPVGHFMLRSSASDQPQKKYDLAKISRESDSLILNIGSDLANPFPFTHSADQAIHCHIYAGRKRNPTKVFIGLAPGGKVVVNGETLKQGRQLKHKDMIQVGKLLFEFIDIQTQRQVRVHMNDGVQYTGMLEYWDLASLVFFMTCVRENKEQFLTLDFRDVLYVEFFIDESDPEKHILPRPLRRSRKLIRKDITVFLSNRKKLSGLVDRKYRYKQGAALFLLPLDKSNIQYIYVPGSSIKSVVIVDAQAKKK</sequence>
<dbReference type="InterPro" id="IPR006860">
    <property type="entry name" value="FecR"/>
</dbReference>
<accession>A0A3A4P010</accession>
<dbReference type="Gene3D" id="2.60.200.20">
    <property type="match status" value="1"/>
</dbReference>
<dbReference type="AlphaFoldDB" id="A0A3A4P010"/>
<feature type="domain" description="VWFA" evidence="2">
    <location>
        <begin position="46"/>
        <end position="231"/>
    </location>
</feature>
<keyword evidence="1" id="KW-0472">Membrane</keyword>
<feature type="transmembrane region" description="Helical" evidence="1">
    <location>
        <begin position="575"/>
        <end position="594"/>
    </location>
</feature>
<dbReference type="Pfam" id="PF13519">
    <property type="entry name" value="VWA_2"/>
    <property type="match status" value="1"/>
</dbReference>
<dbReference type="PANTHER" id="PTHR38731">
    <property type="entry name" value="LIPL45-RELATED LIPOPROTEIN-RELATED"/>
    <property type="match status" value="1"/>
</dbReference>
<evidence type="ECO:0000313" key="4">
    <source>
        <dbReference type="Proteomes" id="UP000265882"/>
    </source>
</evidence>
<dbReference type="EMBL" id="QZKU01000013">
    <property type="protein sequence ID" value="RJP26067.1"/>
    <property type="molecule type" value="Genomic_DNA"/>
</dbReference>
<dbReference type="Proteomes" id="UP000265882">
    <property type="component" value="Unassembled WGS sequence"/>
</dbReference>
<keyword evidence="1" id="KW-0812">Transmembrane</keyword>
<dbReference type="Pfam" id="PF04773">
    <property type="entry name" value="FecR"/>
    <property type="match status" value="1"/>
</dbReference>
<dbReference type="CDD" id="cd00060">
    <property type="entry name" value="FHA"/>
    <property type="match status" value="1"/>
</dbReference>
<protein>
    <submittedName>
        <fullName evidence="3">VWA domain-containing protein</fullName>
    </submittedName>
</protein>
<dbReference type="SUPFAM" id="SSF49879">
    <property type="entry name" value="SMAD/FHA domain"/>
    <property type="match status" value="1"/>
</dbReference>
<dbReference type="InterPro" id="IPR002035">
    <property type="entry name" value="VWF_A"/>
</dbReference>
<organism evidence="3 4">
    <name type="scientific">Abyssobacteria bacterium (strain SURF_5)</name>
    <dbReference type="NCBI Taxonomy" id="2093360"/>
    <lineage>
        <taxon>Bacteria</taxon>
        <taxon>Pseudomonadati</taxon>
        <taxon>Candidatus Hydrogenedentota</taxon>
        <taxon>Candidatus Abyssobacteria</taxon>
    </lineage>
</organism>
<dbReference type="CDD" id="cd00198">
    <property type="entry name" value="vWFA"/>
    <property type="match status" value="1"/>
</dbReference>
<dbReference type="Gene3D" id="2.60.120.1440">
    <property type="match status" value="1"/>
</dbReference>
<dbReference type="Gene3D" id="3.40.50.410">
    <property type="entry name" value="von Willebrand factor, type A domain"/>
    <property type="match status" value="1"/>
</dbReference>
<dbReference type="SUPFAM" id="SSF53300">
    <property type="entry name" value="vWA-like"/>
    <property type="match status" value="1"/>
</dbReference>
<keyword evidence="1" id="KW-1133">Transmembrane helix</keyword>
<comment type="caution">
    <text evidence="3">The sequence shown here is derived from an EMBL/GenBank/DDBJ whole genome shotgun (WGS) entry which is preliminary data.</text>
</comment>
<evidence type="ECO:0000256" key="1">
    <source>
        <dbReference type="SAM" id="Phobius"/>
    </source>
</evidence>